<organism evidence="2 3">
    <name type="scientific">Parvularcula maris</name>
    <dbReference type="NCBI Taxonomy" id="2965077"/>
    <lineage>
        <taxon>Bacteria</taxon>
        <taxon>Pseudomonadati</taxon>
        <taxon>Pseudomonadota</taxon>
        <taxon>Alphaproteobacteria</taxon>
        <taxon>Parvularculales</taxon>
        <taxon>Parvularculaceae</taxon>
        <taxon>Parvularcula</taxon>
    </lineage>
</organism>
<protein>
    <submittedName>
        <fullName evidence="2">Alpha/beta hydrolase</fullName>
    </submittedName>
</protein>
<evidence type="ECO:0000313" key="2">
    <source>
        <dbReference type="EMBL" id="MCQ8184660.1"/>
    </source>
</evidence>
<dbReference type="InterPro" id="IPR050471">
    <property type="entry name" value="AB_hydrolase"/>
</dbReference>
<dbReference type="InterPro" id="IPR029058">
    <property type="entry name" value="AB_hydrolase_fold"/>
</dbReference>
<evidence type="ECO:0000259" key="1">
    <source>
        <dbReference type="Pfam" id="PF00561"/>
    </source>
</evidence>
<dbReference type="Pfam" id="PF00561">
    <property type="entry name" value="Abhydrolase_1"/>
    <property type="match status" value="1"/>
</dbReference>
<accession>A0A9X2L7T1</accession>
<dbReference type="EMBL" id="JANIBC010000002">
    <property type="protein sequence ID" value="MCQ8184660.1"/>
    <property type="molecule type" value="Genomic_DNA"/>
</dbReference>
<dbReference type="PANTHER" id="PTHR43433">
    <property type="entry name" value="HYDROLASE, ALPHA/BETA FOLD FAMILY PROTEIN"/>
    <property type="match status" value="1"/>
</dbReference>
<evidence type="ECO:0000313" key="3">
    <source>
        <dbReference type="Proteomes" id="UP001142610"/>
    </source>
</evidence>
<dbReference type="Gene3D" id="3.40.50.1820">
    <property type="entry name" value="alpha/beta hydrolase"/>
    <property type="match status" value="1"/>
</dbReference>
<comment type="caution">
    <text evidence="2">The sequence shown here is derived from an EMBL/GenBank/DDBJ whole genome shotgun (WGS) entry which is preliminary data.</text>
</comment>
<dbReference type="Proteomes" id="UP001142610">
    <property type="component" value="Unassembled WGS sequence"/>
</dbReference>
<keyword evidence="2" id="KW-0378">Hydrolase</keyword>
<dbReference type="SUPFAM" id="SSF53474">
    <property type="entry name" value="alpha/beta-Hydrolases"/>
    <property type="match status" value="1"/>
</dbReference>
<dbReference type="GO" id="GO:0004806">
    <property type="term" value="F:triacylglycerol lipase activity"/>
    <property type="evidence" value="ECO:0007669"/>
    <property type="project" value="TreeGrafter"/>
</dbReference>
<sequence length="297" mass="32117">MTEHRTSGDPSIAYEVDGPEGGEAVLMLNGLGMQLTQWPQAFLDGLHGAGFRTVRVDNRDVGLSGKLAGVRAPNPWLQLGMGIFGMSAGAPYSLADMADDAASVIDEMGLVKAHVLGLSMGGIIGQMLASRHPDKVDRLTLFMTTTGNRSLPLPKGEARKILMSREAAPSSREEAVERMVAKWQYFITADGGMSLDELRAFHAAAVERGMDHEGWHRQLAAILETGDLRKHSRTIKAPTLVIHGSEDKLVPTEAGKDVHAQIEGSKLEIIEGMGHDLPPRHMPRLVALVTEHLRGDT</sequence>
<dbReference type="AlphaFoldDB" id="A0A9X2L7T1"/>
<feature type="domain" description="AB hydrolase-1" evidence="1">
    <location>
        <begin position="24"/>
        <end position="276"/>
    </location>
</feature>
<reference evidence="2" key="1">
    <citation type="submission" date="2022-07" db="EMBL/GenBank/DDBJ databases">
        <title>Parvularcula maris sp. nov., an algicidal bacterium isolated from seawater.</title>
        <authorList>
            <person name="Li F."/>
        </authorList>
    </citation>
    <scope>NUCLEOTIDE SEQUENCE</scope>
    <source>
        <strain evidence="2">BGMRC 0090</strain>
    </source>
</reference>
<gene>
    <name evidence="2" type="ORF">NOG11_04600</name>
</gene>
<proteinExistence type="predicted"/>
<name>A0A9X2L7T1_9PROT</name>
<dbReference type="InterPro" id="IPR000073">
    <property type="entry name" value="AB_hydrolase_1"/>
</dbReference>
<dbReference type="RefSeq" id="WP_256618509.1">
    <property type="nucleotide sequence ID" value="NZ_JANIBC010000002.1"/>
</dbReference>
<dbReference type="PANTHER" id="PTHR43433:SF5">
    <property type="entry name" value="AB HYDROLASE-1 DOMAIN-CONTAINING PROTEIN"/>
    <property type="match status" value="1"/>
</dbReference>
<dbReference type="GO" id="GO:0046503">
    <property type="term" value="P:glycerolipid catabolic process"/>
    <property type="evidence" value="ECO:0007669"/>
    <property type="project" value="TreeGrafter"/>
</dbReference>
<keyword evidence="3" id="KW-1185">Reference proteome</keyword>